<reference evidence="3" key="1">
    <citation type="journal article" date="2011" name="Nature">
        <title>Genome sequence and analysis of the tuber crop potato.</title>
        <authorList>
            <consortium name="The Potato Genome Sequencing Consortium"/>
        </authorList>
    </citation>
    <scope>NUCLEOTIDE SEQUENCE [LARGE SCALE GENOMIC DNA]</scope>
    <source>
        <strain evidence="3">cv. DM1-3 516 R44</strain>
    </source>
</reference>
<evidence type="ECO:0000256" key="1">
    <source>
        <dbReference type="SAM" id="MobiDB-lite"/>
    </source>
</evidence>
<name>M1AZG2_SOLTU</name>
<keyword evidence="3" id="KW-1185">Reference proteome</keyword>
<evidence type="ECO:0000313" key="2">
    <source>
        <dbReference type="EnsemblPlants" id="PGSC0003DMT400033660"/>
    </source>
</evidence>
<dbReference type="InParanoid" id="M1AZG2"/>
<proteinExistence type="predicted"/>
<dbReference type="Proteomes" id="UP000011115">
    <property type="component" value="Unassembled WGS sequence"/>
</dbReference>
<protein>
    <submittedName>
        <fullName evidence="2">Uncharacterized protein</fullName>
    </submittedName>
</protein>
<accession>M1AZG2</accession>
<dbReference type="EnsemblPlants" id="PGSC0003DMT400033660">
    <property type="protein sequence ID" value="PGSC0003DMT400033660"/>
    <property type="gene ID" value="PGSC0003DMG400012928"/>
</dbReference>
<dbReference type="Gramene" id="PGSC0003DMT400033660">
    <property type="protein sequence ID" value="PGSC0003DMT400033660"/>
    <property type="gene ID" value="PGSC0003DMG400012928"/>
</dbReference>
<dbReference type="AlphaFoldDB" id="M1AZG2"/>
<sequence length="137" mass="16249">MQGSHSIELDKKSYREVHLQERKNQPIKREGGRRPKVVEHKPLRAEDFSTLHHQFVKDVEYSNKKEQKVSIEEHHGEHSQAACREEEVRKRRKWKVSEEQIRKPYLIGSFIIELVVRDWAYQCPNVLVSAMVTILAH</sequence>
<evidence type="ECO:0000313" key="3">
    <source>
        <dbReference type="Proteomes" id="UP000011115"/>
    </source>
</evidence>
<reference evidence="2" key="2">
    <citation type="submission" date="2015-06" db="UniProtKB">
        <authorList>
            <consortium name="EnsemblPlants"/>
        </authorList>
    </citation>
    <scope>IDENTIFICATION</scope>
    <source>
        <strain evidence="2">DM1-3 516 R44</strain>
    </source>
</reference>
<feature type="region of interest" description="Disordered" evidence="1">
    <location>
        <begin position="1"/>
        <end position="42"/>
    </location>
</feature>
<organism evidence="2 3">
    <name type="scientific">Solanum tuberosum</name>
    <name type="common">Potato</name>
    <dbReference type="NCBI Taxonomy" id="4113"/>
    <lineage>
        <taxon>Eukaryota</taxon>
        <taxon>Viridiplantae</taxon>
        <taxon>Streptophyta</taxon>
        <taxon>Embryophyta</taxon>
        <taxon>Tracheophyta</taxon>
        <taxon>Spermatophyta</taxon>
        <taxon>Magnoliopsida</taxon>
        <taxon>eudicotyledons</taxon>
        <taxon>Gunneridae</taxon>
        <taxon>Pentapetalae</taxon>
        <taxon>asterids</taxon>
        <taxon>lamiids</taxon>
        <taxon>Solanales</taxon>
        <taxon>Solanaceae</taxon>
        <taxon>Solanoideae</taxon>
        <taxon>Solaneae</taxon>
        <taxon>Solanum</taxon>
    </lineage>
</organism>
<dbReference type="HOGENOM" id="CLU_1868756_0_0_1"/>
<dbReference type="PaxDb" id="4113-PGSC0003DMT400033660"/>
<feature type="compositionally biased region" description="Basic and acidic residues" evidence="1">
    <location>
        <begin position="7"/>
        <end position="42"/>
    </location>
</feature>